<accession>A0A8D9B083</accession>
<reference evidence="1" key="1">
    <citation type="submission" date="2021-05" db="EMBL/GenBank/DDBJ databases">
        <authorList>
            <person name="Alioto T."/>
            <person name="Alioto T."/>
            <person name="Gomez Garrido J."/>
        </authorList>
    </citation>
    <scope>NUCLEOTIDE SEQUENCE</scope>
</reference>
<dbReference type="EMBL" id="HBUF01243410">
    <property type="protein sequence ID" value="CAG6677716.1"/>
    <property type="molecule type" value="Transcribed_RNA"/>
</dbReference>
<dbReference type="EMBL" id="HBUF01595604">
    <property type="protein sequence ID" value="CAG6774676.1"/>
    <property type="molecule type" value="Transcribed_RNA"/>
</dbReference>
<dbReference type="EMBL" id="HBUF01595603">
    <property type="protein sequence ID" value="CAG6774674.1"/>
    <property type="molecule type" value="Transcribed_RNA"/>
</dbReference>
<proteinExistence type="predicted"/>
<name>A0A8D9B083_9HEMI</name>
<dbReference type="AlphaFoldDB" id="A0A8D9B083"/>
<protein>
    <submittedName>
        <fullName evidence="1">Uncharacterized protein</fullName>
    </submittedName>
</protein>
<sequence length="134" mass="15634">MMRVVMVVVYFTRSDRNLVVGLLFVEHGGSGRSQIRNDVIVLHQVLRGSWQWIEHGWGVLCLFIFIGRRVDIFLECILLRRGWGSHPNRNISFGSLRFGWSNTQYRRSSYNDVTISCDHFTRTNGDATVQQRFL</sequence>
<evidence type="ECO:0000313" key="1">
    <source>
        <dbReference type="EMBL" id="CAG6774676.1"/>
    </source>
</evidence>
<organism evidence="1">
    <name type="scientific">Cacopsylla melanoneura</name>
    <dbReference type="NCBI Taxonomy" id="428564"/>
    <lineage>
        <taxon>Eukaryota</taxon>
        <taxon>Metazoa</taxon>
        <taxon>Ecdysozoa</taxon>
        <taxon>Arthropoda</taxon>
        <taxon>Hexapoda</taxon>
        <taxon>Insecta</taxon>
        <taxon>Pterygota</taxon>
        <taxon>Neoptera</taxon>
        <taxon>Paraneoptera</taxon>
        <taxon>Hemiptera</taxon>
        <taxon>Sternorrhyncha</taxon>
        <taxon>Psylloidea</taxon>
        <taxon>Psyllidae</taxon>
        <taxon>Psyllinae</taxon>
        <taxon>Cacopsylla</taxon>
    </lineage>
</organism>